<dbReference type="GeneID" id="113217622"/>
<evidence type="ECO:0000313" key="9">
    <source>
        <dbReference type="Proteomes" id="UP000504606"/>
    </source>
</evidence>
<comment type="subcellular location">
    <subcellularLocation>
        <location evidence="1">Cell membrane</location>
        <topology evidence="1">Multi-pass membrane protein</topology>
    </subcellularLocation>
</comment>
<evidence type="ECO:0000259" key="8">
    <source>
        <dbReference type="PROSITE" id="PS50262"/>
    </source>
</evidence>
<dbReference type="PROSITE" id="PS50262">
    <property type="entry name" value="G_PROTEIN_RECEP_F1_2"/>
    <property type="match status" value="1"/>
</dbReference>
<keyword evidence="3 7" id="KW-0812">Transmembrane</keyword>
<dbReference type="Gene3D" id="1.20.1070.10">
    <property type="entry name" value="Rhodopsin 7-helix transmembrane proteins"/>
    <property type="match status" value="1"/>
</dbReference>
<evidence type="ECO:0000256" key="7">
    <source>
        <dbReference type="SAM" id="Phobius"/>
    </source>
</evidence>
<evidence type="ECO:0000256" key="5">
    <source>
        <dbReference type="ARBA" id="ARBA00023136"/>
    </source>
</evidence>
<evidence type="ECO:0000256" key="1">
    <source>
        <dbReference type="ARBA" id="ARBA00004651"/>
    </source>
</evidence>
<gene>
    <name evidence="10" type="primary">LOC113217622</name>
</gene>
<keyword evidence="2" id="KW-1003">Cell membrane</keyword>
<dbReference type="AlphaFoldDB" id="A0A9C6TSY4"/>
<evidence type="ECO:0000313" key="10">
    <source>
        <dbReference type="RefSeq" id="XP_052119620.1"/>
    </source>
</evidence>
<dbReference type="RefSeq" id="XP_052119620.1">
    <property type="nucleotide sequence ID" value="XM_052263660.1"/>
</dbReference>
<feature type="domain" description="G-protein coupled receptors family 1 profile" evidence="8">
    <location>
        <begin position="1"/>
        <end position="77"/>
    </location>
</feature>
<organism evidence="9 10">
    <name type="scientific">Frankliniella occidentalis</name>
    <name type="common">Western flower thrips</name>
    <name type="synonym">Euthrips occidentalis</name>
    <dbReference type="NCBI Taxonomy" id="133901"/>
    <lineage>
        <taxon>Eukaryota</taxon>
        <taxon>Metazoa</taxon>
        <taxon>Ecdysozoa</taxon>
        <taxon>Arthropoda</taxon>
        <taxon>Hexapoda</taxon>
        <taxon>Insecta</taxon>
        <taxon>Pterygota</taxon>
        <taxon>Neoptera</taxon>
        <taxon>Paraneoptera</taxon>
        <taxon>Thysanoptera</taxon>
        <taxon>Terebrantia</taxon>
        <taxon>Thripoidea</taxon>
        <taxon>Thripidae</taxon>
        <taxon>Frankliniella</taxon>
    </lineage>
</organism>
<dbReference type="KEGG" id="foc:113217622"/>
<evidence type="ECO:0000256" key="4">
    <source>
        <dbReference type="ARBA" id="ARBA00022989"/>
    </source>
</evidence>
<feature type="transmembrane region" description="Helical" evidence="7">
    <location>
        <begin position="24"/>
        <end position="45"/>
    </location>
</feature>
<dbReference type="CDD" id="cd00637">
    <property type="entry name" value="7tm_classA_rhodopsin-like"/>
    <property type="match status" value="1"/>
</dbReference>
<evidence type="ECO:0000256" key="3">
    <source>
        <dbReference type="ARBA" id="ARBA00022692"/>
    </source>
</evidence>
<accession>A0A9C6TSY4</accession>
<dbReference type="GO" id="GO:0005886">
    <property type="term" value="C:plasma membrane"/>
    <property type="evidence" value="ECO:0007669"/>
    <property type="project" value="UniProtKB-SubCell"/>
</dbReference>
<dbReference type="InterPro" id="IPR017452">
    <property type="entry name" value="GPCR_Rhodpsn_7TM"/>
</dbReference>
<keyword evidence="5 7" id="KW-0472">Membrane</keyword>
<name>A0A9C6TSY4_FRAOC</name>
<evidence type="ECO:0000256" key="2">
    <source>
        <dbReference type="ARBA" id="ARBA00022475"/>
    </source>
</evidence>
<reference evidence="10" key="1">
    <citation type="submission" date="2025-08" db="UniProtKB">
        <authorList>
            <consortium name="RefSeq"/>
        </authorList>
    </citation>
    <scope>IDENTIFICATION</scope>
    <source>
        <tissue evidence="10">Whole organism</tissue>
    </source>
</reference>
<feature type="transmembrane region" description="Helical" evidence="7">
    <location>
        <begin position="57"/>
        <end position="79"/>
    </location>
</feature>
<protein>
    <submittedName>
        <fullName evidence="10">Uncharacterized protein LOC113217622</fullName>
    </submittedName>
</protein>
<evidence type="ECO:0000256" key="6">
    <source>
        <dbReference type="SAM" id="MobiDB-lite"/>
    </source>
</evidence>
<dbReference type="Proteomes" id="UP000504606">
    <property type="component" value="Unplaced"/>
</dbReference>
<feature type="compositionally biased region" description="Polar residues" evidence="6">
    <location>
        <begin position="104"/>
        <end position="114"/>
    </location>
</feature>
<feature type="region of interest" description="Disordered" evidence="6">
    <location>
        <begin position="103"/>
        <end position="159"/>
    </location>
</feature>
<proteinExistence type="predicted"/>
<keyword evidence="9" id="KW-1185">Reference proteome</keyword>
<dbReference type="PANTHER" id="PTHR22750">
    <property type="entry name" value="G-PROTEIN COUPLED RECEPTOR"/>
    <property type="match status" value="1"/>
</dbReference>
<sequence>MESGHSQPAGMSPSSEDARKSARVLVMVVGCFSATYTPMCVLLASRMAGLRGDALDLAFSLSFTLANVNSLLNPFIYSWQNVTVRTAIRHLLRSFRRAGAGLVANTTPASSSSGRAELQPPPRPRRGPGASSASDCTRCAVPGHVRPPPPASPGVDVLA</sequence>
<dbReference type="SUPFAM" id="SSF81321">
    <property type="entry name" value="Family A G protein-coupled receptor-like"/>
    <property type="match status" value="1"/>
</dbReference>
<dbReference type="OrthoDB" id="10042731at2759"/>
<keyword evidence="4 7" id="KW-1133">Transmembrane helix</keyword>